<evidence type="ECO:0000313" key="3">
    <source>
        <dbReference type="EMBL" id="CAF2837033.1"/>
    </source>
</evidence>
<dbReference type="Pfam" id="PF01624">
    <property type="entry name" value="MutS_I"/>
    <property type="match status" value="1"/>
</dbReference>
<protein>
    <submittedName>
        <fullName evidence="3">MSH3</fullName>
    </submittedName>
</protein>
<accession>A0A7R8CJ36</accession>
<dbReference type="InterPro" id="IPR007860">
    <property type="entry name" value="DNA_mmatch_repair_MutS_con_dom"/>
</dbReference>
<gene>
    <name evidence="3" type="ORF">LSAA_5121</name>
</gene>
<dbReference type="SUPFAM" id="SSF55271">
    <property type="entry name" value="DNA repair protein MutS, domain I"/>
    <property type="match status" value="1"/>
</dbReference>
<dbReference type="GO" id="GO:0030983">
    <property type="term" value="F:mismatched DNA binding"/>
    <property type="evidence" value="ECO:0007669"/>
    <property type="project" value="InterPro"/>
</dbReference>
<proteinExistence type="predicted"/>
<dbReference type="InterPro" id="IPR027417">
    <property type="entry name" value="P-loop_NTPase"/>
</dbReference>
<feature type="domain" description="DNA mismatch repair protein MutS core" evidence="2">
    <location>
        <begin position="420"/>
        <end position="713"/>
    </location>
</feature>
<evidence type="ECO:0000313" key="4">
    <source>
        <dbReference type="Proteomes" id="UP000675881"/>
    </source>
</evidence>
<dbReference type="PANTHER" id="PTHR11361:SF122">
    <property type="entry name" value="DNA MISMATCH REPAIR PROTEIN MSH3"/>
    <property type="match status" value="1"/>
</dbReference>
<dbReference type="InterPro" id="IPR036187">
    <property type="entry name" value="DNA_mismatch_repair_MutS_sf"/>
</dbReference>
<dbReference type="Gene3D" id="3.40.50.300">
    <property type="entry name" value="P-loop containing nucleotide triphosphate hydrolases"/>
    <property type="match status" value="1"/>
</dbReference>
<keyword evidence="1" id="KW-0227">DNA damage</keyword>
<dbReference type="GO" id="GO:0005524">
    <property type="term" value="F:ATP binding"/>
    <property type="evidence" value="ECO:0007669"/>
    <property type="project" value="InterPro"/>
</dbReference>
<dbReference type="AlphaFoldDB" id="A0A7R8CJ36"/>
<dbReference type="GO" id="GO:0005634">
    <property type="term" value="C:nucleus"/>
    <property type="evidence" value="ECO:0007669"/>
    <property type="project" value="TreeGrafter"/>
</dbReference>
<dbReference type="Pfam" id="PF05188">
    <property type="entry name" value="MutS_II"/>
    <property type="match status" value="1"/>
</dbReference>
<dbReference type="Proteomes" id="UP000675881">
    <property type="component" value="Chromosome 14"/>
</dbReference>
<dbReference type="InterPro" id="IPR007696">
    <property type="entry name" value="DNA_mismatch_repair_MutS_core"/>
</dbReference>
<dbReference type="SUPFAM" id="SSF48334">
    <property type="entry name" value="DNA repair protein MutS, domain III"/>
    <property type="match status" value="1"/>
</dbReference>
<dbReference type="SUPFAM" id="SSF52540">
    <property type="entry name" value="P-loop containing nucleoside triphosphate hydrolases"/>
    <property type="match status" value="1"/>
</dbReference>
<organism evidence="3 4">
    <name type="scientific">Lepeophtheirus salmonis</name>
    <name type="common">Salmon louse</name>
    <name type="synonym">Caligus salmonis</name>
    <dbReference type="NCBI Taxonomy" id="72036"/>
    <lineage>
        <taxon>Eukaryota</taxon>
        <taxon>Metazoa</taxon>
        <taxon>Ecdysozoa</taxon>
        <taxon>Arthropoda</taxon>
        <taxon>Crustacea</taxon>
        <taxon>Multicrustacea</taxon>
        <taxon>Hexanauplia</taxon>
        <taxon>Copepoda</taxon>
        <taxon>Siphonostomatoida</taxon>
        <taxon>Caligidae</taxon>
        <taxon>Lepeophtheirus</taxon>
    </lineage>
</organism>
<name>A0A7R8CJ36_LEPSM</name>
<keyword evidence="4" id="KW-1185">Reference proteome</keyword>
<dbReference type="Gene3D" id="3.40.1170.10">
    <property type="entry name" value="DNA repair protein MutS, domain I"/>
    <property type="match status" value="1"/>
</dbReference>
<dbReference type="InterPro" id="IPR017261">
    <property type="entry name" value="DNA_mismatch_repair_MutS/MSH"/>
</dbReference>
<dbReference type="SMART" id="SM00533">
    <property type="entry name" value="MUTSd"/>
    <property type="match status" value="1"/>
</dbReference>
<dbReference type="EMBL" id="HG994593">
    <property type="protein sequence ID" value="CAF2837033.1"/>
    <property type="molecule type" value="Genomic_DNA"/>
</dbReference>
<dbReference type="GO" id="GO:0006312">
    <property type="term" value="P:mitotic recombination"/>
    <property type="evidence" value="ECO:0007669"/>
    <property type="project" value="TreeGrafter"/>
</dbReference>
<dbReference type="InterPro" id="IPR036678">
    <property type="entry name" value="MutS_con_dom_sf"/>
</dbReference>
<dbReference type="Gene3D" id="3.30.420.110">
    <property type="entry name" value="MutS, connector domain"/>
    <property type="match status" value="1"/>
</dbReference>
<dbReference type="OrthoDB" id="10252754at2759"/>
<dbReference type="PIRSF" id="PIRSF037677">
    <property type="entry name" value="DNA_mis_repair_Msh6"/>
    <property type="match status" value="1"/>
</dbReference>
<dbReference type="GO" id="GO:0140664">
    <property type="term" value="F:ATP-dependent DNA damage sensor activity"/>
    <property type="evidence" value="ECO:0007669"/>
    <property type="project" value="InterPro"/>
</dbReference>
<reference evidence="3" key="1">
    <citation type="submission" date="2021-02" db="EMBL/GenBank/DDBJ databases">
        <authorList>
            <person name="Bekaert M."/>
        </authorList>
    </citation>
    <scope>NUCLEOTIDE SEQUENCE</scope>
    <source>
        <strain evidence="3">IoA-00</strain>
    </source>
</reference>
<dbReference type="InterPro" id="IPR016151">
    <property type="entry name" value="DNA_mismatch_repair_MutS_N"/>
</dbReference>
<dbReference type="InterPro" id="IPR045076">
    <property type="entry name" value="MutS"/>
</dbReference>
<evidence type="ECO:0000259" key="2">
    <source>
        <dbReference type="SMART" id="SM00533"/>
    </source>
</evidence>
<sequence length="768" mass="88346">METNKVAFNDVEHQELLVREDTNCGWIALHPVEMLTALEGPGLHVGVFLEANSGVKRRRSSTAFMVEQKDSPIEDSSSSINTLRNDEEGTCYENIPEIPPPKYMKWSQAHRNWNDLEPVKDGAKSLTPLEAQVMDLKAQYPKLTLFVECGYRYRFFGEDAIAAAKVLDVSLVRNKVFLTASIPTFNGPMKYVHKFVEQGYKVGIVSQKECSSPYGRNFARTVTEIYTQSTMLSMALPLEESIKDVSTCLLSGVMAFFEIPSHNKNSQISFVYFDPKNGRVIYDEFIDSKLRDQISSRITCLGPSEILFDELLISNDTRDILRTFESVSLEPSQRLFKSDPQNNFFDGLMFSKGLKKVLEVESFNISKCMGAVYNYLKEFEIEECLLMTTNIVNFKELPRHMKLSGYTIHNLGVFSRSKCRRRNSIFDFLNNTCTKFGSRVIRNWLAYPLRDKAKILSRQEAIEELILNKDLSNAVYNLLNKMPDLELALMSTLNKRISPKDFFLFVNALKKSFQIINKVIASFTGIHQYSENLNRSSWNGNKVIWNEVFKDFSDYPEVLQSRESLEEVEWNLEMYKLKLMHLLGLYTFEYVSVCGMDYLIEVKNETKVPTSWIKMNATKSVTRYRDPYIKEQVVSLSQKRKKLISECQKAWNFFLTKFNFNFCEYQKGICNLAELDALFGLHLVSKRDGYTKPRFTEGCFEVVGGRHPILELNLPTNSTYIPNDLYLKENKTLILTGPNSGGKSSFLRQTAVICIFCPDWMFCACKRS</sequence>
<keyword evidence="1" id="KW-0234">DNA repair</keyword>
<evidence type="ECO:0000256" key="1">
    <source>
        <dbReference type="ARBA" id="ARBA00023204"/>
    </source>
</evidence>
<dbReference type="Pfam" id="PF05192">
    <property type="entry name" value="MutS_III"/>
    <property type="match status" value="1"/>
</dbReference>
<dbReference type="GO" id="GO:0006298">
    <property type="term" value="P:mismatch repair"/>
    <property type="evidence" value="ECO:0007669"/>
    <property type="project" value="InterPro"/>
</dbReference>
<dbReference type="PANTHER" id="PTHR11361">
    <property type="entry name" value="DNA MISMATCH REPAIR PROTEIN MUTS FAMILY MEMBER"/>
    <property type="match status" value="1"/>
</dbReference>
<dbReference type="InterPro" id="IPR007695">
    <property type="entry name" value="DNA_mismatch_repair_MutS-lik_N"/>
</dbReference>
<dbReference type="Gene3D" id="1.10.1420.10">
    <property type="match status" value="2"/>
</dbReference>